<feature type="transmembrane region" description="Helical" evidence="10">
    <location>
        <begin position="140"/>
        <end position="158"/>
    </location>
</feature>
<evidence type="ECO:0000256" key="10">
    <source>
        <dbReference type="SAM" id="Phobius"/>
    </source>
</evidence>
<dbReference type="GO" id="GO:0005886">
    <property type="term" value="C:plasma membrane"/>
    <property type="evidence" value="ECO:0007669"/>
    <property type="project" value="UniProtKB-SubCell"/>
</dbReference>
<proteinExistence type="predicted"/>
<dbReference type="CDD" id="cd13131">
    <property type="entry name" value="MATE_NorM_like"/>
    <property type="match status" value="1"/>
</dbReference>
<organism evidence="11 12">
    <name type="scientific">Sphingomonas faeni</name>
    <dbReference type="NCBI Taxonomy" id="185950"/>
    <lineage>
        <taxon>Bacteria</taxon>
        <taxon>Pseudomonadati</taxon>
        <taxon>Pseudomonadota</taxon>
        <taxon>Alphaproteobacteria</taxon>
        <taxon>Sphingomonadales</taxon>
        <taxon>Sphingomonadaceae</taxon>
        <taxon>Sphingomonas</taxon>
    </lineage>
</organism>
<dbReference type="AlphaFoldDB" id="A0A2T5U499"/>
<dbReference type="GO" id="GO:0015297">
    <property type="term" value="F:antiporter activity"/>
    <property type="evidence" value="ECO:0007669"/>
    <property type="project" value="UniProtKB-KW"/>
</dbReference>
<feature type="transmembrane region" description="Helical" evidence="10">
    <location>
        <begin position="323"/>
        <end position="352"/>
    </location>
</feature>
<dbReference type="InterPro" id="IPR050222">
    <property type="entry name" value="MATE_MdtK"/>
</dbReference>
<evidence type="ECO:0000256" key="1">
    <source>
        <dbReference type="ARBA" id="ARBA00004429"/>
    </source>
</evidence>
<dbReference type="Pfam" id="PF01554">
    <property type="entry name" value="MatE"/>
    <property type="match status" value="2"/>
</dbReference>
<evidence type="ECO:0000256" key="8">
    <source>
        <dbReference type="ARBA" id="ARBA00023136"/>
    </source>
</evidence>
<evidence type="ECO:0000256" key="2">
    <source>
        <dbReference type="ARBA" id="ARBA00022448"/>
    </source>
</evidence>
<reference evidence="11 12" key="1">
    <citation type="submission" date="2018-04" db="EMBL/GenBank/DDBJ databases">
        <title>Genomic Encyclopedia of Type Strains, Phase III (KMG-III): the genomes of soil and plant-associated and newly described type strains.</title>
        <authorList>
            <person name="Whitman W."/>
        </authorList>
    </citation>
    <scope>NUCLEOTIDE SEQUENCE [LARGE SCALE GENOMIC DNA]</scope>
    <source>
        <strain evidence="11 12">MA-olki</strain>
    </source>
</reference>
<gene>
    <name evidence="11" type="ORF">C8J25_10558</name>
</gene>
<evidence type="ECO:0000256" key="9">
    <source>
        <dbReference type="ARBA" id="ARBA00031636"/>
    </source>
</evidence>
<dbReference type="OrthoDB" id="9780160at2"/>
<feature type="transmembrane region" description="Helical" evidence="10">
    <location>
        <begin position="55"/>
        <end position="78"/>
    </location>
</feature>
<sequence length="457" mass="48180">MTSTPPRPWRTEFAATLKLAWPLVATNLAQALVGATDVAMLGRLGSDTLAAATLGLNLYLVFLIFGMGLTTAAVPMIARERGARPHAVRDIRRTVRQTIWVAATLCIPSWIILLNAEPILVHLLDQDPALAHEAARFVRAVMWGMLPSLCFLVLRAFVAALEKPAWSLVVMVGLLVVNAGLNWLLIFGHAGLPALGLLGSGMASSIANGLSFVAMAAVIVYARPFRRYHLLGRFWRADWPRYRAVWKLGLPIAITLGFESTVFIAAVFLMGLLGTVPLAAHAIAIQIASVTFMVPLGIAQAATVRVGLASGRGDRAGIGRAGWAAFAIGEGFMVLTATLLILAPQMLIGIIVDVDAPANAPVVALAISLLAVAAVFQVVDGAQVIGAGMLRGLGDTKVPMLFAAVGYWGIGIGVGAWLAFGRGWGGVGIWTGLATGLAVVSVLMIARWQARERLGLG</sequence>
<dbReference type="GeneID" id="91006115"/>
<protein>
    <recommendedName>
        <fullName evidence="9">Multidrug-efflux transporter</fullName>
    </recommendedName>
</protein>
<dbReference type="PIRSF" id="PIRSF006603">
    <property type="entry name" value="DinF"/>
    <property type="match status" value="1"/>
</dbReference>
<dbReference type="Proteomes" id="UP000244013">
    <property type="component" value="Unassembled WGS sequence"/>
</dbReference>
<keyword evidence="6 10" id="KW-1133">Transmembrane helix</keyword>
<evidence type="ECO:0000313" key="11">
    <source>
        <dbReference type="EMBL" id="PTW46280.1"/>
    </source>
</evidence>
<evidence type="ECO:0000256" key="3">
    <source>
        <dbReference type="ARBA" id="ARBA00022449"/>
    </source>
</evidence>
<dbReference type="InterPro" id="IPR048279">
    <property type="entry name" value="MdtK-like"/>
</dbReference>
<keyword evidence="7" id="KW-0406">Ion transport</keyword>
<evidence type="ECO:0000256" key="5">
    <source>
        <dbReference type="ARBA" id="ARBA00022692"/>
    </source>
</evidence>
<keyword evidence="3" id="KW-0050">Antiport</keyword>
<feature type="transmembrane region" description="Helical" evidence="10">
    <location>
        <begin position="244"/>
        <end position="272"/>
    </location>
</feature>
<evidence type="ECO:0000256" key="7">
    <source>
        <dbReference type="ARBA" id="ARBA00023065"/>
    </source>
</evidence>
<evidence type="ECO:0000256" key="6">
    <source>
        <dbReference type="ARBA" id="ARBA00022989"/>
    </source>
</evidence>
<keyword evidence="2" id="KW-0813">Transport</keyword>
<dbReference type="PANTHER" id="PTHR43298">
    <property type="entry name" value="MULTIDRUG RESISTANCE PROTEIN NORM-RELATED"/>
    <property type="match status" value="1"/>
</dbReference>
<keyword evidence="5 10" id="KW-0812">Transmembrane</keyword>
<dbReference type="GO" id="GO:0042910">
    <property type="term" value="F:xenobiotic transmembrane transporter activity"/>
    <property type="evidence" value="ECO:0007669"/>
    <property type="project" value="InterPro"/>
</dbReference>
<dbReference type="GO" id="GO:0006811">
    <property type="term" value="P:monoatomic ion transport"/>
    <property type="evidence" value="ECO:0007669"/>
    <property type="project" value="UniProtKB-KW"/>
</dbReference>
<dbReference type="RefSeq" id="WP_107954377.1">
    <property type="nucleotide sequence ID" value="NZ_QAYE01000005.1"/>
</dbReference>
<feature type="transmembrane region" description="Helical" evidence="10">
    <location>
        <begin position="400"/>
        <end position="420"/>
    </location>
</feature>
<dbReference type="PANTHER" id="PTHR43298:SF2">
    <property type="entry name" value="FMN_FAD EXPORTER YEEO-RELATED"/>
    <property type="match status" value="1"/>
</dbReference>
<evidence type="ECO:0000256" key="4">
    <source>
        <dbReference type="ARBA" id="ARBA00022475"/>
    </source>
</evidence>
<feature type="transmembrane region" description="Helical" evidence="10">
    <location>
        <begin position="206"/>
        <end position="223"/>
    </location>
</feature>
<keyword evidence="8 10" id="KW-0472">Membrane</keyword>
<feature type="transmembrane region" description="Helical" evidence="10">
    <location>
        <begin position="99"/>
        <end position="120"/>
    </location>
</feature>
<evidence type="ECO:0000313" key="12">
    <source>
        <dbReference type="Proteomes" id="UP000244013"/>
    </source>
</evidence>
<dbReference type="EMBL" id="QAYE01000005">
    <property type="protein sequence ID" value="PTW46280.1"/>
    <property type="molecule type" value="Genomic_DNA"/>
</dbReference>
<comment type="caution">
    <text evidence="11">The sequence shown here is derived from an EMBL/GenBank/DDBJ whole genome shotgun (WGS) entry which is preliminary data.</text>
</comment>
<comment type="subcellular location">
    <subcellularLocation>
        <location evidence="1">Cell inner membrane</location>
        <topology evidence="1">Multi-pass membrane protein</topology>
    </subcellularLocation>
</comment>
<dbReference type="NCBIfam" id="TIGR00797">
    <property type="entry name" value="matE"/>
    <property type="match status" value="1"/>
</dbReference>
<name>A0A2T5U499_9SPHN</name>
<feature type="transmembrane region" description="Helical" evidence="10">
    <location>
        <begin position="278"/>
        <end position="302"/>
    </location>
</feature>
<dbReference type="InterPro" id="IPR002528">
    <property type="entry name" value="MATE_fam"/>
</dbReference>
<feature type="transmembrane region" description="Helical" evidence="10">
    <location>
        <begin position="426"/>
        <end position="446"/>
    </location>
</feature>
<feature type="transmembrane region" description="Helical" evidence="10">
    <location>
        <begin position="165"/>
        <end position="186"/>
    </location>
</feature>
<accession>A0A2T5U499</accession>
<feature type="transmembrane region" description="Helical" evidence="10">
    <location>
        <begin position="358"/>
        <end position="379"/>
    </location>
</feature>
<keyword evidence="4" id="KW-1003">Cell membrane</keyword>